<evidence type="ECO:0000259" key="8">
    <source>
        <dbReference type="PROSITE" id="PS50928"/>
    </source>
</evidence>
<accession>A0A2V5KCQ4</accession>
<dbReference type="Gene3D" id="1.10.3720.10">
    <property type="entry name" value="MetI-like"/>
    <property type="match status" value="1"/>
</dbReference>
<evidence type="ECO:0000313" key="10">
    <source>
        <dbReference type="Proteomes" id="UP000247476"/>
    </source>
</evidence>
<keyword evidence="4 7" id="KW-0812">Transmembrane</keyword>
<dbReference type="RefSeq" id="WP_110838444.1">
    <property type="nucleotide sequence ID" value="NZ_QJVJ01000001.1"/>
</dbReference>
<evidence type="ECO:0000256" key="2">
    <source>
        <dbReference type="ARBA" id="ARBA00022448"/>
    </source>
</evidence>
<name>A0A2V5KCQ4_9BACL</name>
<dbReference type="PROSITE" id="PS50928">
    <property type="entry name" value="ABC_TM1"/>
    <property type="match status" value="1"/>
</dbReference>
<feature type="transmembrane region" description="Helical" evidence="7">
    <location>
        <begin position="109"/>
        <end position="130"/>
    </location>
</feature>
<comment type="caution">
    <text evidence="9">The sequence shown here is derived from an EMBL/GenBank/DDBJ whole genome shotgun (WGS) entry which is preliminary data.</text>
</comment>
<keyword evidence="3" id="KW-1003">Cell membrane</keyword>
<dbReference type="Pfam" id="PF00528">
    <property type="entry name" value="BPD_transp_1"/>
    <property type="match status" value="1"/>
</dbReference>
<protein>
    <submittedName>
        <fullName evidence="9">ABC transporter permease</fullName>
    </submittedName>
</protein>
<evidence type="ECO:0000256" key="4">
    <source>
        <dbReference type="ARBA" id="ARBA00022692"/>
    </source>
</evidence>
<dbReference type="OrthoDB" id="9810086at2"/>
<dbReference type="SUPFAM" id="SSF161098">
    <property type="entry name" value="MetI-like"/>
    <property type="match status" value="1"/>
</dbReference>
<evidence type="ECO:0000313" key="9">
    <source>
        <dbReference type="EMBL" id="PYI57405.1"/>
    </source>
</evidence>
<evidence type="ECO:0000256" key="7">
    <source>
        <dbReference type="RuleBase" id="RU363032"/>
    </source>
</evidence>
<feature type="transmembrane region" description="Helical" evidence="7">
    <location>
        <begin position="142"/>
        <end position="160"/>
    </location>
</feature>
<comment type="subcellular location">
    <subcellularLocation>
        <location evidence="1 7">Cell membrane</location>
        <topology evidence="1 7">Multi-pass membrane protein</topology>
    </subcellularLocation>
</comment>
<sequence length="291" mass="32625">MKHRTFADRVFDWTNSLALLLIAAVMLVPFLYVFSISFTTYKEFLQNDFILLPKTWTIEAYQFIFESSSFVRSLWLTAVITIVGTLVNIAMTASLAYSLSRNMWGRGTLMFMVLFTMLFSAGMIPTYIVVKETGLLDSIWSLILPVAISPFYLIVMRQFFMGIPNELTEAAVIDGANDLQIIWKVITPLSKPALAAFGLFYAVSHWNNYFTGVLYLNDPAKWPIQVILRQIVTKNEATATLANAQALLENPPPAETIQMAAILVATVPILIVYPFLQKHFAKGVMLGSVKG</sequence>
<feature type="transmembrane region" description="Helical" evidence="7">
    <location>
        <begin position="181"/>
        <end position="203"/>
    </location>
</feature>
<feature type="domain" description="ABC transmembrane type-1" evidence="8">
    <location>
        <begin position="74"/>
        <end position="276"/>
    </location>
</feature>
<dbReference type="PANTHER" id="PTHR43744:SF9">
    <property type="entry name" value="POLYGALACTURONAN_RHAMNOGALACTURONAN TRANSPORT SYSTEM PERMEASE PROTEIN YTCP"/>
    <property type="match status" value="1"/>
</dbReference>
<evidence type="ECO:0000256" key="5">
    <source>
        <dbReference type="ARBA" id="ARBA00022989"/>
    </source>
</evidence>
<evidence type="ECO:0000256" key="3">
    <source>
        <dbReference type="ARBA" id="ARBA00022475"/>
    </source>
</evidence>
<dbReference type="Proteomes" id="UP000247476">
    <property type="component" value="Unassembled WGS sequence"/>
</dbReference>
<reference evidence="9 10" key="1">
    <citation type="submission" date="2018-05" db="EMBL/GenBank/DDBJ databases">
        <title>Paenibacillus flagellatus sp. nov., isolated from selenium mineral soil.</title>
        <authorList>
            <person name="Dai X."/>
        </authorList>
    </citation>
    <scope>NUCLEOTIDE SEQUENCE [LARGE SCALE GENOMIC DNA]</scope>
    <source>
        <strain evidence="9 10">DXL2</strain>
    </source>
</reference>
<dbReference type="InterPro" id="IPR035906">
    <property type="entry name" value="MetI-like_sf"/>
</dbReference>
<gene>
    <name evidence="9" type="ORF">DLM86_02910</name>
</gene>
<keyword evidence="6 7" id="KW-0472">Membrane</keyword>
<proteinExistence type="inferred from homology"/>
<feature type="transmembrane region" description="Helical" evidence="7">
    <location>
        <begin position="12"/>
        <end position="34"/>
    </location>
</feature>
<keyword evidence="5 7" id="KW-1133">Transmembrane helix</keyword>
<dbReference type="EMBL" id="QJVJ01000001">
    <property type="protein sequence ID" value="PYI57405.1"/>
    <property type="molecule type" value="Genomic_DNA"/>
</dbReference>
<evidence type="ECO:0000256" key="6">
    <source>
        <dbReference type="ARBA" id="ARBA00023136"/>
    </source>
</evidence>
<keyword evidence="2 7" id="KW-0813">Transport</keyword>
<dbReference type="GO" id="GO:0005886">
    <property type="term" value="C:plasma membrane"/>
    <property type="evidence" value="ECO:0007669"/>
    <property type="project" value="UniProtKB-SubCell"/>
</dbReference>
<organism evidence="9 10">
    <name type="scientific">Paenibacillus flagellatus</name>
    <dbReference type="NCBI Taxonomy" id="2211139"/>
    <lineage>
        <taxon>Bacteria</taxon>
        <taxon>Bacillati</taxon>
        <taxon>Bacillota</taxon>
        <taxon>Bacilli</taxon>
        <taxon>Bacillales</taxon>
        <taxon>Paenibacillaceae</taxon>
        <taxon>Paenibacillus</taxon>
    </lineage>
</organism>
<evidence type="ECO:0000256" key="1">
    <source>
        <dbReference type="ARBA" id="ARBA00004651"/>
    </source>
</evidence>
<dbReference type="GO" id="GO:0055085">
    <property type="term" value="P:transmembrane transport"/>
    <property type="evidence" value="ECO:0007669"/>
    <property type="project" value="InterPro"/>
</dbReference>
<keyword evidence="10" id="KW-1185">Reference proteome</keyword>
<dbReference type="InterPro" id="IPR000515">
    <property type="entry name" value="MetI-like"/>
</dbReference>
<dbReference type="CDD" id="cd06261">
    <property type="entry name" value="TM_PBP2"/>
    <property type="match status" value="1"/>
</dbReference>
<feature type="transmembrane region" description="Helical" evidence="7">
    <location>
        <begin position="74"/>
        <end position="97"/>
    </location>
</feature>
<comment type="similarity">
    <text evidence="7">Belongs to the binding-protein-dependent transport system permease family.</text>
</comment>
<feature type="transmembrane region" description="Helical" evidence="7">
    <location>
        <begin position="257"/>
        <end position="276"/>
    </location>
</feature>
<dbReference type="AlphaFoldDB" id="A0A2V5KCQ4"/>
<dbReference type="PANTHER" id="PTHR43744">
    <property type="entry name" value="ABC TRANSPORTER PERMEASE PROTEIN MG189-RELATED-RELATED"/>
    <property type="match status" value="1"/>
</dbReference>